<dbReference type="Proteomes" id="UP001230654">
    <property type="component" value="Unassembled WGS sequence"/>
</dbReference>
<keyword evidence="3" id="KW-1185">Reference proteome</keyword>
<reference evidence="2 3" key="1">
    <citation type="submission" date="2023-07" db="EMBL/GenBank/DDBJ databases">
        <title>Comparative genomics of wheat-associated soil bacteria to identify genetic determinants of phenazine resistance.</title>
        <authorList>
            <person name="Mouncey N."/>
        </authorList>
    </citation>
    <scope>NUCLEOTIDE SEQUENCE [LARGE SCALE GENOMIC DNA]</scope>
    <source>
        <strain evidence="2 3">B2I6</strain>
    </source>
</reference>
<feature type="transmembrane region" description="Helical" evidence="1">
    <location>
        <begin position="108"/>
        <end position="129"/>
    </location>
</feature>
<feature type="transmembrane region" description="Helical" evidence="1">
    <location>
        <begin position="77"/>
        <end position="96"/>
    </location>
</feature>
<name>A0ABU0NSW1_STRRH</name>
<evidence type="ECO:0008006" key="4">
    <source>
        <dbReference type="Google" id="ProtNLM"/>
    </source>
</evidence>
<keyword evidence="1" id="KW-0472">Membrane</keyword>
<sequence length="476" mass="52306">MHRSRVVVEPPDSRGLRQVRVGGEAVGAAWSPHDLRKVLVHEGFPDDVDLKDRALISWREAGSDSWPDRPSKRRTTAGLMMMGLAGSAAFFIAIGSEDAFGALTFASQVSGFFLFLAGVGQLLAACAVLDFWGKRTMRYSGLLVLVCVFVALLVNSMLVILWSQKMEFTPWAFSYVPLMVWSFWVMWIVLREKAWRGAPLPRQVTAGVLATALLAGGNFAYSAAYQPYATKPQITLSAKFGKPQLDPREPVIYIPVTFDLHNTGKVSVTVLGSVFWVRGRASKSETGKDGLDGARKDAESFEDSELYAASPKWHLIMTGLISPPGDWFDPGTGQAEEAVVQVPKGADYESLEVSGEVTLIRKDRGKVDDSFLTPRLSWVKGETDIFECPPKKCGDYVLYVGKLTHNNNIINVTRRDRYVFEARSLGEGASTFEVIAPLNSRGKVSYDYERDETYGLETIPSGAAVIPFAAVLKSVA</sequence>
<evidence type="ECO:0000313" key="2">
    <source>
        <dbReference type="EMBL" id="MDQ0582059.1"/>
    </source>
</evidence>
<organism evidence="2 3">
    <name type="scientific">Streptomyces rishiriensis</name>
    <dbReference type="NCBI Taxonomy" id="68264"/>
    <lineage>
        <taxon>Bacteria</taxon>
        <taxon>Bacillati</taxon>
        <taxon>Actinomycetota</taxon>
        <taxon>Actinomycetes</taxon>
        <taxon>Kitasatosporales</taxon>
        <taxon>Streptomycetaceae</taxon>
        <taxon>Streptomyces</taxon>
    </lineage>
</organism>
<comment type="caution">
    <text evidence="2">The sequence shown here is derived from an EMBL/GenBank/DDBJ whole genome shotgun (WGS) entry which is preliminary data.</text>
</comment>
<dbReference type="EMBL" id="JAUSWV010000002">
    <property type="protein sequence ID" value="MDQ0582059.1"/>
    <property type="molecule type" value="Genomic_DNA"/>
</dbReference>
<evidence type="ECO:0000256" key="1">
    <source>
        <dbReference type="SAM" id="Phobius"/>
    </source>
</evidence>
<dbReference type="RefSeq" id="WP_307164229.1">
    <property type="nucleotide sequence ID" value="NZ_JAUSWV010000002.1"/>
</dbReference>
<evidence type="ECO:0000313" key="3">
    <source>
        <dbReference type="Proteomes" id="UP001230654"/>
    </source>
</evidence>
<feature type="transmembrane region" description="Helical" evidence="1">
    <location>
        <begin position="141"/>
        <end position="162"/>
    </location>
</feature>
<accession>A0ABU0NSW1</accession>
<keyword evidence="1" id="KW-0812">Transmembrane</keyword>
<keyword evidence="1" id="KW-1133">Transmembrane helix</keyword>
<proteinExistence type="predicted"/>
<gene>
    <name evidence="2" type="ORF">QF030_004237</name>
</gene>
<feature type="transmembrane region" description="Helical" evidence="1">
    <location>
        <begin position="168"/>
        <end position="190"/>
    </location>
</feature>
<protein>
    <recommendedName>
        <fullName evidence="4">DUF4339 domain-containing protein</fullName>
    </recommendedName>
</protein>